<protein>
    <submittedName>
        <fullName evidence="2">Uncharacterized protein</fullName>
    </submittedName>
</protein>
<dbReference type="EMBL" id="MVBO01000119">
    <property type="protein sequence ID" value="OZJ02889.1"/>
    <property type="molecule type" value="Genomic_DNA"/>
</dbReference>
<reference evidence="2 3" key="1">
    <citation type="journal article" date="2017" name="Mycologia">
        <title>Bifiguratus adelaidae, gen. et sp. nov., a new member of Mucoromycotina in endophytic and soil-dwelling habitats.</title>
        <authorList>
            <person name="Torres-Cruz T.J."/>
            <person name="Billingsley Tobias T.L."/>
            <person name="Almatruk M."/>
            <person name="Hesse C."/>
            <person name="Kuske C.R."/>
            <person name="Desiro A."/>
            <person name="Benucci G.M."/>
            <person name="Bonito G."/>
            <person name="Stajich J.E."/>
            <person name="Dunlap C."/>
            <person name="Arnold A.E."/>
            <person name="Porras-Alfaro A."/>
        </authorList>
    </citation>
    <scope>NUCLEOTIDE SEQUENCE [LARGE SCALE GENOMIC DNA]</scope>
    <source>
        <strain evidence="2 3">AZ0501</strain>
    </source>
</reference>
<gene>
    <name evidence="2" type="ORF">BZG36_03802</name>
</gene>
<feature type="region of interest" description="Disordered" evidence="1">
    <location>
        <begin position="453"/>
        <end position="534"/>
    </location>
</feature>
<sequence>MEVLERLKAWIPSAIQRNASDRAFLPLDALCDDVGAFFRLTVKVLEGKIKLSQKQLNIGFDVVHQLLERKDDMPAARSGSSITDSVGILAKLIVSHCAEVISVLLGNGLVPSDETFDKIFDDDACSLDIETLYTGRSGSKSSCRILAESIAYSQGEQDKNVRDPIGDGLSQFADFRTQLRIIQVMWSLLPNERYAKEKRKVLENAFNSALFQERHGPKAELVKLFYNISRESFWMDSLLFLQKVDRVNDGKMTFPKIMNVEVKALSPNRSNNGDTLRSRALLAVHSREIVVHTEVSTIEGEDLRIPFESITRWDPAPKNADGPRATLLLIEWLESNESQSRIALDLGSDHDSVTDILVHHLTSLRKTPGRKTSVPESRLRLTRHADTVARAPDQELTTSEEAQNWRQESSDIDDEQPSPHRERFTHAVAAKVETKSKAENVIREANRMESNMSNVASMTRTKSSVASMKTPVKGRAKRSAKKGERRPQPKPLTTRMKPQNVARVSEQSEPKIHITDKTLSKQPAPPSALDASDYELRGMKSVSRASKAVLEEEEVGPERVMSSTPASTPAAKRTALADITTRDISPIPAKRVHLTTPESVRHSPAKSSPKNRFAIVPRGQLNPISYQRLNSDQSHKDDVSLLSSVDADTSISDLFEISRISSATAPTPQKPSPGVHKVLTSKDTERSPEAAIDDTIVALFQSLGELFVHKLQEKQTKVQAMCSKMAIASASDLQRLVSQQNLERQQWMTKQVTQWQ</sequence>
<feature type="region of interest" description="Disordered" evidence="1">
    <location>
        <begin position="548"/>
        <end position="573"/>
    </location>
</feature>
<dbReference type="Proteomes" id="UP000242875">
    <property type="component" value="Unassembled WGS sequence"/>
</dbReference>
<evidence type="ECO:0000313" key="2">
    <source>
        <dbReference type="EMBL" id="OZJ02889.1"/>
    </source>
</evidence>
<accession>A0A261XWZ3</accession>
<evidence type="ECO:0000313" key="3">
    <source>
        <dbReference type="Proteomes" id="UP000242875"/>
    </source>
</evidence>
<feature type="region of interest" description="Disordered" evidence="1">
    <location>
        <begin position="662"/>
        <end position="687"/>
    </location>
</feature>
<feature type="compositionally biased region" description="Polar residues" evidence="1">
    <location>
        <begin position="453"/>
        <end position="467"/>
    </location>
</feature>
<feature type="region of interest" description="Disordered" evidence="1">
    <location>
        <begin position="384"/>
        <end position="421"/>
    </location>
</feature>
<name>A0A261XWZ3_9FUNG</name>
<feature type="compositionally biased region" description="Basic and acidic residues" evidence="1">
    <location>
        <begin position="506"/>
        <end position="519"/>
    </location>
</feature>
<feature type="compositionally biased region" description="Polar residues" evidence="1">
    <location>
        <begin position="395"/>
        <end position="407"/>
    </location>
</feature>
<organism evidence="2 3">
    <name type="scientific">Bifiguratus adelaidae</name>
    <dbReference type="NCBI Taxonomy" id="1938954"/>
    <lineage>
        <taxon>Eukaryota</taxon>
        <taxon>Fungi</taxon>
        <taxon>Fungi incertae sedis</taxon>
        <taxon>Mucoromycota</taxon>
        <taxon>Mucoromycotina</taxon>
        <taxon>Endogonomycetes</taxon>
        <taxon>Endogonales</taxon>
        <taxon>Endogonales incertae sedis</taxon>
        <taxon>Bifiguratus</taxon>
    </lineage>
</organism>
<comment type="caution">
    <text evidence="2">The sequence shown here is derived from an EMBL/GenBank/DDBJ whole genome shotgun (WGS) entry which is preliminary data.</text>
</comment>
<keyword evidence="3" id="KW-1185">Reference proteome</keyword>
<feature type="region of interest" description="Disordered" evidence="1">
    <location>
        <begin position="595"/>
        <end position="617"/>
    </location>
</feature>
<evidence type="ECO:0000256" key="1">
    <source>
        <dbReference type="SAM" id="MobiDB-lite"/>
    </source>
</evidence>
<dbReference type="AlphaFoldDB" id="A0A261XWZ3"/>
<proteinExistence type="predicted"/>